<evidence type="ECO:0000313" key="7">
    <source>
        <dbReference type="Proteomes" id="UP001385499"/>
    </source>
</evidence>
<dbReference type="Gene3D" id="2.70.98.70">
    <property type="match status" value="1"/>
</dbReference>
<evidence type="ECO:0000256" key="1">
    <source>
        <dbReference type="ARBA" id="ARBA00004418"/>
    </source>
</evidence>
<evidence type="ECO:0000256" key="3">
    <source>
        <dbReference type="ARBA" id="ARBA00022764"/>
    </source>
</evidence>
<dbReference type="InterPro" id="IPR012480">
    <property type="entry name" value="Hepar_II_III_C"/>
</dbReference>
<comment type="subcellular location">
    <subcellularLocation>
        <location evidence="1">Periplasm</location>
    </subcellularLocation>
</comment>
<sequence length="612" mass="68166">MSAASEKGRIWRLAGAYVWQQALRWMHGGPLYRLSPQTGSPARLLIAPQDLRTADQTNAADIYGGNFLFSGHLVETRGASPFELEGEDLDWQRDLHGFGWLRDLRAADNRISRQNSRALVDDWLKHCGRWHPVGWEASVTTRRVMSWLAHSPFILEDGDHEFYNRFLRSISRQVRYLRRTINETHDGVERLQASIAIAAACISMSGQGRFARQSIRRLDQELKRQILTDGGHVSRNPWAMIEILADLLPVRQAFVVQGLELPEAMLQSVDRMMPMMRFFRHGDGALAHFNGMGSTPNDLVATIMAYDDARGAPPLNVPHTGYQRLGGGASVVIMDTGKPPPLSVGVDAHAGCLSFEFSSGLHRIVVNCGVSGRSNEMWRRVSRSTAAHSTAVVEDTSSCRFLNEKPFGRWLGTPIVSGPNTVLVQRDDDDAMGVRVAASHDGYKAQFGLIHTRDMRLSADGTVLDGIDSLSEDARGTERGEEYAIRFHLHPSIKASMLHSGTAVLLMCRDGEAWEFDAPGSELVLEESIYLSDVYGHRKTMQIALYGRIRESQSAAWQFRRTATAKLGRRASSEFDDLMQTGNLPFDEPDFEDDIDLDGSDTELDAVVKSED</sequence>
<keyword evidence="7" id="KW-1185">Reference proteome</keyword>
<dbReference type="Proteomes" id="UP001385499">
    <property type="component" value="Unassembled WGS sequence"/>
</dbReference>
<dbReference type="InterPro" id="IPR008929">
    <property type="entry name" value="Chondroitin_lyas"/>
</dbReference>
<evidence type="ECO:0000313" key="6">
    <source>
        <dbReference type="EMBL" id="MEJ8474847.1"/>
    </source>
</evidence>
<name>A0ABU8TL09_9HYPH</name>
<organism evidence="6 7">
    <name type="scientific">Roseibium algae</name>
    <dbReference type="NCBI Taxonomy" id="3123038"/>
    <lineage>
        <taxon>Bacteria</taxon>
        <taxon>Pseudomonadati</taxon>
        <taxon>Pseudomonadota</taxon>
        <taxon>Alphaproteobacteria</taxon>
        <taxon>Hyphomicrobiales</taxon>
        <taxon>Stappiaceae</taxon>
        <taxon>Roseibium</taxon>
    </lineage>
</organism>
<evidence type="ECO:0000256" key="4">
    <source>
        <dbReference type="ARBA" id="ARBA00023239"/>
    </source>
</evidence>
<dbReference type="PANTHER" id="PTHR39210:SF1">
    <property type="entry name" value="HEPARIN-SULFATE LYASE"/>
    <property type="match status" value="1"/>
</dbReference>
<dbReference type="Pfam" id="PF07940">
    <property type="entry name" value="Hepar_II_III_C"/>
    <property type="match status" value="1"/>
</dbReference>
<keyword evidence="3" id="KW-0574">Periplasm</keyword>
<dbReference type="RefSeq" id="WP_340274620.1">
    <property type="nucleotide sequence ID" value="NZ_JBAKIA010000007.1"/>
</dbReference>
<keyword evidence="4" id="KW-0456">Lyase</keyword>
<comment type="caution">
    <text evidence="6">The sequence shown here is derived from an EMBL/GenBank/DDBJ whole genome shotgun (WGS) entry which is preliminary data.</text>
</comment>
<feature type="domain" description="Heparinase II/III-like C-terminal" evidence="5">
    <location>
        <begin position="311"/>
        <end position="554"/>
    </location>
</feature>
<keyword evidence="2" id="KW-0732">Signal</keyword>
<accession>A0ABU8TL09</accession>
<reference evidence="6 7" key="1">
    <citation type="submission" date="2024-02" db="EMBL/GenBank/DDBJ databases">
        <title>Roseibium algae sp. nov., isolated from marine alga (Grateloupia sp.), showing potential in myo-inositol conversion.</title>
        <authorList>
            <person name="Wang Y."/>
        </authorList>
    </citation>
    <scope>NUCLEOTIDE SEQUENCE [LARGE SCALE GENOMIC DNA]</scope>
    <source>
        <strain evidence="6 7">H3510</strain>
    </source>
</reference>
<protein>
    <submittedName>
        <fullName evidence="6">Heparinase II/III family protein</fullName>
    </submittedName>
</protein>
<dbReference type="Gene3D" id="1.50.10.100">
    <property type="entry name" value="Chondroitin AC/alginate lyase"/>
    <property type="match status" value="1"/>
</dbReference>
<evidence type="ECO:0000256" key="2">
    <source>
        <dbReference type="ARBA" id="ARBA00022729"/>
    </source>
</evidence>
<dbReference type="PANTHER" id="PTHR39210">
    <property type="entry name" value="HEPARIN-SULFATE LYASE"/>
    <property type="match status" value="1"/>
</dbReference>
<gene>
    <name evidence="6" type="ORF">V6575_12185</name>
</gene>
<evidence type="ECO:0000259" key="5">
    <source>
        <dbReference type="Pfam" id="PF07940"/>
    </source>
</evidence>
<proteinExistence type="predicted"/>
<dbReference type="EMBL" id="JBAKIA010000007">
    <property type="protein sequence ID" value="MEJ8474847.1"/>
    <property type="molecule type" value="Genomic_DNA"/>
</dbReference>